<protein>
    <recommendedName>
        <fullName evidence="4">P-loop containing nucleoside triphosphate hydrolase</fullName>
    </recommendedName>
</protein>
<evidence type="ECO:0008006" key="4">
    <source>
        <dbReference type="Google" id="ProtNLM"/>
    </source>
</evidence>
<dbReference type="SUPFAM" id="SSF52540">
    <property type="entry name" value="P-loop containing nucleoside triphosphate hydrolases"/>
    <property type="match status" value="1"/>
</dbReference>
<evidence type="ECO:0000313" key="3">
    <source>
        <dbReference type="Proteomes" id="UP000245956"/>
    </source>
</evidence>
<dbReference type="Gene3D" id="3.40.50.300">
    <property type="entry name" value="P-loop containing nucleotide triphosphate hydrolases"/>
    <property type="match status" value="1"/>
</dbReference>
<dbReference type="EMBL" id="LCWV01000040">
    <property type="protein sequence ID" value="PWI64975.1"/>
    <property type="molecule type" value="Genomic_DNA"/>
</dbReference>
<dbReference type="Proteomes" id="UP000245956">
    <property type="component" value="Unassembled WGS sequence"/>
</dbReference>
<dbReference type="InterPro" id="IPR027417">
    <property type="entry name" value="P-loop_NTPase"/>
</dbReference>
<comment type="caution">
    <text evidence="2">The sequence shown here is derived from an EMBL/GenBank/DDBJ whole genome shotgun (WGS) entry which is preliminary data.</text>
</comment>
<evidence type="ECO:0000256" key="1">
    <source>
        <dbReference type="SAM" id="MobiDB-lite"/>
    </source>
</evidence>
<feature type="region of interest" description="Disordered" evidence="1">
    <location>
        <begin position="492"/>
        <end position="511"/>
    </location>
</feature>
<gene>
    <name evidence="2" type="ORF">PCL_08334</name>
</gene>
<name>A0A2U3DRW8_PURLI</name>
<evidence type="ECO:0000313" key="2">
    <source>
        <dbReference type="EMBL" id="PWI64975.1"/>
    </source>
</evidence>
<accession>A0A2U3DRW8</accession>
<sequence length="547" mass="59949">MTAHIEHQGVVLERLAHLKLLQKDDLTEDPKELRNCPIFTEAVRVHALSLPSQPFSQYGLLGGDCVKMPNAISAEDPMPSKNDPRLFQNISAPSSVFICGSQGSGKSHTLSCMLENCLAVSDANTLPRPLTGVVFHYDCFTSDTSGTPCEAAYLSSHRGIKVRVLCAPTNIVQIRRLYDKVPNVTVEELRFDEADLNTKRMLDMMAAGSVQGGSMPLYLHVVTRILRQLRITQQQHTSKFNYLAFKKALEAEDLTPGQRGPLQQRLDTLESFLVSGQVSKLPVSGKKKQMVVSAKRGTDWAPKVRRSPVESTVVLAETSQAGQLTVVDLSCPCVTAEAACALFNICLSLFLEQSSTIGRVVALDEAHKYMTDTADCERLTQALLTTIRLQRHQGARVIVSTQEPTISTKLLDLCSITIVHRFTSPDWLRALRAHLAGATSLNRSDGTVESDQDAQMDLFSQILALRTGEALLFAPSAVIGIRQLLGASMDGSLRKTETEGGRPRTLTDSDGESVKLKTEVLRLGHSFIKLVVRQRITRDGGRSVMAS</sequence>
<organism evidence="2 3">
    <name type="scientific">Purpureocillium lilacinum</name>
    <name type="common">Paecilomyces lilacinus</name>
    <dbReference type="NCBI Taxonomy" id="33203"/>
    <lineage>
        <taxon>Eukaryota</taxon>
        <taxon>Fungi</taxon>
        <taxon>Dikarya</taxon>
        <taxon>Ascomycota</taxon>
        <taxon>Pezizomycotina</taxon>
        <taxon>Sordariomycetes</taxon>
        <taxon>Hypocreomycetidae</taxon>
        <taxon>Hypocreales</taxon>
        <taxon>Ophiocordycipitaceae</taxon>
        <taxon>Purpureocillium</taxon>
    </lineage>
</organism>
<reference evidence="2 3" key="1">
    <citation type="journal article" date="2016" name="Front. Microbiol.">
        <title>Genome and transcriptome sequences reveal the specific parasitism of the nematophagous Purpureocillium lilacinum 36-1.</title>
        <authorList>
            <person name="Xie J."/>
            <person name="Li S."/>
            <person name="Mo C."/>
            <person name="Xiao X."/>
            <person name="Peng D."/>
            <person name="Wang G."/>
            <person name="Xiao Y."/>
        </authorList>
    </citation>
    <scope>NUCLEOTIDE SEQUENCE [LARGE SCALE GENOMIC DNA]</scope>
    <source>
        <strain evidence="2 3">36-1</strain>
    </source>
</reference>
<dbReference type="AlphaFoldDB" id="A0A2U3DRW8"/>
<proteinExistence type="predicted"/>